<feature type="transmembrane region" description="Helical" evidence="15">
    <location>
        <begin position="467"/>
        <end position="486"/>
    </location>
</feature>
<dbReference type="Pfam" id="PF07664">
    <property type="entry name" value="FeoB_C"/>
    <property type="match status" value="1"/>
</dbReference>
<comment type="caution">
    <text evidence="17">The sequence shown here is derived from an EMBL/GenBank/DDBJ whole genome shotgun (WGS) entry which is preliminary data.</text>
</comment>
<dbReference type="InterPro" id="IPR027417">
    <property type="entry name" value="P-loop_NTPase"/>
</dbReference>
<dbReference type="Pfam" id="PF07670">
    <property type="entry name" value="Gate"/>
    <property type="match status" value="2"/>
</dbReference>
<accession>A0A7C2JZU1</accession>
<evidence type="ECO:0000256" key="10">
    <source>
        <dbReference type="ARBA" id="ARBA00023134"/>
    </source>
</evidence>
<evidence type="ECO:0000256" key="15">
    <source>
        <dbReference type="RuleBase" id="RU362098"/>
    </source>
</evidence>
<dbReference type="GO" id="GO:0005886">
    <property type="term" value="C:plasma membrane"/>
    <property type="evidence" value="ECO:0007669"/>
    <property type="project" value="UniProtKB-SubCell"/>
</dbReference>
<feature type="transmembrane region" description="Helical" evidence="15">
    <location>
        <begin position="292"/>
        <end position="314"/>
    </location>
</feature>
<comment type="similarity">
    <text evidence="15">Belongs to the TRAFAC class TrmE-Era-EngA-EngB-Septin-like GTPase superfamily. FeoB GTPase (TC 9.A.8) family.</text>
</comment>
<feature type="binding site" evidence="14">
    <location>
        <position position="30"/>
    </location>
    <ligand>
        <name>Mg(2+)</name>
        <dbReference type="ChEBI" id="CHEBI:18420"/>
        <label>2</label>
    </ligand>
</feature>
<keyword evidence="14" id="KW-0479">Metal-binding</keyword>
<dbReference type="Gene3D" id="3.40.50.300">
    <property type="entry name" value="P-loop containing nucleotide triphosphate hydrolases"/>
    <property type="match status" value="1"/>
</dbReference>
<dbReference type="GO" id="GO:0046872">
    <property type="term" value="F:metal ion binding"/>
    <property type="evidence" value="ECO:0007669"/>
    <property type="project" value="UniProtKB-KW"/>
</dbReference>
<dbReference type="NCBIfam" id="TIGR00437">
    <property type="entry name" value="feoB"/>
    <property type="match status" value="1"/>
</dbReference>
<evidence type="ECO:0000256" key="14">
    <source>
        <dbReference type="PIRSR" id="PIRSR603373-2"/>
    </source>
</evidence>
<feature type="binding site" evidence="13">
    <location>
        <begin position="16"/>
        <end position="23"/>
    </location>
    <ligand>
        <name>GTP</name>
        <dbReference type="ChEBI" id="CHEBI:37565"/>
        <label>1</label>
    </ligand>
</feature>
<evidence type="ECO:0000259" key="16">
    <source>
        <dbReference type="PROSITE" id="PS51711"/>
    </source>
</evidence>
<feature type="binding site" evidence="14">
    <location>
        <position position="28"/>
    </location>
    <ligand>
        <name>Mg(2+)</name>
        <dbReference type="ChEBI" id="CHEBI:18420"/>
        <label>2</label>
    </ligand>
</feature>
<comment type="function">
    <text evidence="15">Probable transporter of a GTP-driven Fe(2+) uptake system.</text>
</comment>
<feature type="binding site" evidence="13">
    <location>
        <begin position="41"/>
        <end position="45"/>
    </location>
    <ligand>
        <name>GTP</name>
        <dbReference type="ChEBI" id="CHEBI:37565"/>
        <label>1</label>
    </ligand>
</feature>
<organism evidence="17">
    <name type="scientific">Schlesneria paludicola</name>
    <dbReference type="NCBI Taxonomy" id="360056"/>
    <lineage>
        <taxon>Bacteria</taxon>
        <taxon>Pseudomonadati</taxon>
        <taxon>Planctomycetota</taxon>
        <taxon>Planctomycetia</taxon>
        <taxon>Planctomycetales</taxon>
        <taxon>Planctomycetaceae</taxon>
        <taxon>Schlesneria</taxon>
    </lineage>
</organism>
<evidence type="ECO:0000256" key="9">
    <source>
        <dbReference type="ARBA" id="ARBA00023065"/>
    </source>
</evidence>
<dbReference type="InterPro" id="IPR005225">
    <property type="entry name" value="Small_GTP-bd"/>
</dbReference>
<comment type="subcellular location">
    <subcellularLocation>
        <location evidence="15">Cell inner membrane</location>
        <topology evidence="15">Multi-pass membrane protein</topology>
    </subcellularLocation>
    <subcellularLocation>
        <location evidence="1">Cell membrane</location>
        <topology evidence="1">Multi-pass membrane protein</topology>
    </subcellularLocation>
</comment>
<evidence type="ECO:0000256" key="12">
    <source>
        <dbReference type="NCBIfam" id="TIGR00437"/>
    </source>
</evidence>
<gene>
    <name evidence="17" type="primary">feoB</name>
    <name evidence="17" type="ORF">ENQ76_14995</name>
</gene>
<dbReference type="PROSITE" id="PS51711">
    <property type="entry name" value="G_FEOB"/>
    <property type="match status" value="1"/>
</dbReference>
<dbReference type="PANTHER" id="PTHR43185">
    <property type="entry name" value="FERROUS IRON TRANSPORT PROTEIN B"/>
    <property type="match status" value="1"/>
</dbReference>
<dbReference type="EMBL" id="DSOK01000412">
    <property type="protein sequence ID" value="HEN16766.1"/>
    <property type="molecule type" value="Genomic_DNA"/>
</dbReference>
<reference evidence="17" key="1">
    <citation type="journal article" date="2020" name="mSystems">
        <title>Genome- and Community-Level Interaction Insights into Carbon Utilization and Element Cycling Functions of Hydrothermarchaeota in Hydrothermal Sediment.</title>
        <authorList>
            <person name="Zhou Z."/>
            <person name="Liu Y."/>
            <person name="Xu W."/>
            <person name="Pan J."/>
            <person name="Luo Z.H."/>
            <person name="Li M."/>
        </authorList>
    </citation>
    <scope>NUCLEOTIDE SEQUENCE [LARGE SCALE GENOMIC DNA]</scope>
    <source>
        <strain evidence="17">SpSt-339</strain>
    </source>
</reference>
<keyword evidence="14" id="KW-0460">Magnesium</keyword>
<keyword evidence="7 15" id="KW-1133">Transmembrane helix</keyword>
<feature type="binding site" evidence="13">
    <location>
        <begin position="62"/>
        <end position="65"/>
    </location>
    <ligand>
        <name>GTP</name>
        <dbReference type="ChEBI" id="CHEBI:37565"/>
        <label>1</label>
    </ligand>
</feature>
<evidence type="ECO:0000313" key="17">
    <source>
        <dbReference type="EMBL" id="HEN16766.1"/>
    </source>
</evidence>
<feature type="transmembrane region" description="Helical" evidence="15">
    <location>
        <begin position="663"/>
        <end position="688"/>
    </location>
</feature>
<evidence type="ECO:0000256" key="2">
    <source>
        <dbReference type="ARBA" id="ARBA00022448"/>
    </source>
</evidence>
<dbReference type="NCBIfam" id="TIGR00231">
    <property type="entry name" value="small_GTP"/>
    <property type="match status" value="1"/>
</dbReference>
<evidence type="ECO:0000256" key="11">
    <source>
        <dbReference type="ARBA" id="ARBA00023136"/>
    </source>
</evidence>
<name>A0A7C2JZU1_9PLAN</name>
<dbReference type="GO" id="GO:0015093">
    <property type="term" value="F:ferrous iron transmembrane transporter activity"/>
    <property type="evidence" value="ECO:0007669"/>
    <property type="project" value="UniProtKB-UniRule"/>
</dbReference>
<feature type="domain" description="FeoB-type G" evidence="16">
    <location>
        <begin position="9"/>
        <end position="176"/>
    </location>
</feature>
<dbReference type="InterPro" id="IPR050860">
    <property type="entry name" value="FeoB_GTPase"/>
</dbReference>
<dbReference type="PRINTS" id="PR00326">
    <property type="entry name" value="GTP1OBG"/>
</dbReference>
<keyword evidence="11 15" id="KW-0472">Membrane</keyword>
<evidence type="ECO:0000256" key="13">
    <source>
        <dbReference type="PIRSR" id="PIRSR603373-1"/>
    </source>
</evidence>
<feature type="transmembrane region" description="Helical" evidence="15">
    <location>
        <begin position="399"/>
        <end position="420"/>
    </location>
</feature>
<dbReference type="InterPro" id="IPR011640">
    <property type="entry name" value="Fe2_transport_prot_B_C"/>
</dbReference>
<evidence type="ECO:0000256" key="7">
    <source>
        <dbReference type="ARBA" id="ARBA00022989"/>
    </source>
</evidence>
<dbReference type="GO" id="GO:0005525">
    <property type="term" value="F:GTP binding"/>
    <property type="evidence" value="ECO:0007669"/>
    <property type="project" value="UniProtKB-KW"/>
</dbReference>
<dbReference type="AlphaFoldDB" id="A0A7C2JZU1"/>
<dbReference type="InterPro" id="IPR030389">
    <property type="entry name" value="G_FEOB_dom"/>
</dbReference>
<feature type="transmembrane region" description="Helical" evidence="15">
    <location>
        <begin position="695"/>
        <end position="715"/>
    </location>
</feature>
<feature type="binding site" evidence="13">
    <location>
        <begin position="127"/>
        <end position="130"/>
    </location>
    <ligand>
        <name>GTP</name>
        <dbReference type="ChEBI" id="CHEBI:37565"/>
        <label>1</label>
    </ligand>
</feature>
<evidence type="ECO:0000256" key="1">
    <source>
        <dbReference type="ARBA" id="ARBA00004651"/>
    </source>
</evidence>
<sequence>MLAASSPRTLTVACIGNPNTGKSTLFSALTGVHAVTGNFPGVTVEKKIGSLKVQGIPIRLIDLPGTYSLSPRTLDEMVSVDVLLGRQADVGPIDAVVCIADASNLERHLYLVSQVLDLGLPTVLVLNMWDVAKDRGIHIDVDELSRRLGLPVVTCEAHRRQNLDAVKQALLDVVEKPPRPPHRVFSTEFYAEIDALRQEIGQDTPHYIAERLLLDPGGQIENGLTREVGERLSTWLAASRERLRAAGCKIPAIEAKVRYHWAREILNGVQAAPSLRVTTRSDRIDQYLTHRVTGLVVFCLVMFVVFQAISFGAAPLMDGIEAVQGWVGDAVSGFLPPGPLRSLLVDGVIAGVGGVLVFLPQIVLLFLFIALLEDCGYMARAAFLMDKLMTKVGLSGKSFVPLMSSFACAVPGIMATRVIENRRDRMTTILVAPLMSCSARLPVYVLMVYAFLPPILLFGWLPLQGTVLFAMTTLGAVVAIPVAWVLKKTLFRGETPPFVMELPSYKWPSPRLVLHRVYDRAKAFVVRAGTLIFATRVLVWAASFFPMDHAREQELAAHIERLEAGGANDAEREAAVAALNAESERLLAQSYIGRLGHLIEPAIRPLGWDWRIGIGVIASFPAREVIISTLGTIYSLGGDVSEEDTGLRTAMREASWPDGRPVFTIPVAVSIMVFFALCAQCASTLMVIRRETNHWGWAAFTFVYMTALAYVGAWITQVVGSWLAA</sequence>
<keyword evidence="3" id="KW-1003">Cell membrane</keyword>
<keyword evidence="9" id="KW-0406">Ion transport</keyword>
<dbReference type="InterPro" id="IPR003373">
    <property type="entry name" value="Fe2_transport_prot-B"/>
</dbReference>
<feature type="binding site" evidence="14">
    <location>
        <position position="31"/>
    </location>
    <ligand>
        <name>Mg(2+)</name>
        <dbReference type="ChEBI" id="CHEBI:18420"/>
        <label>2</label>
    </ligand>
</feature>
<keyword evidence="10 13" id="KW-0342">GTP-binding</keyword>
<proteinExistence type="inferred from homology"/>
<evidence type="ECO:0000256" key="4">
    <source>
        <dbReference type="ARBA" id="ARBA00022496"/>
    </source>
</evidence>
<keyword evidence="5 15" id="KW-0812">Transmembrane</keyword>
<keyword evidence="6 13" id="KW-0547">Nucleotide-binding</keyword>
<evidence type="ECO:0000256" key="5">
    <source>
        <dbReference type="ARBA" id="ARBA00022692"/>
    </source>
</evidence>
<dbReference type="CDD" id="cd01879">
    <property type="entry name" value="FeoB"/>
    <property type="match status" value="1"/>
</dbReference>
<dbReference type="InterPro" id="IPR006073">
    <property type="entry name" value="GTP-bd"/>
</dbReference>
<keyword evidence="8 15" id="KW-0408">Iron</keyword>
<feature type="transmembrane region" description="Helical" evidence="15">
    <location>
        <begin position="441"/>
        <end position="461"/>
    </location>
</feature>
<evidence type="ECO:0000256" key="3">
    <source>
        <dbReference type="ARBA" id="ARBA00022475"/>
    </source>
</evidence>
<evidence type="ECO:0000256" key="6">
    <source>
        <dbReference type="ARBA" id="ARBA00022741"/>
    </source>
</evidence>
<protein>
    <recommendedName>
        <fullName evidence="12 15">Ferrous iron transport protein B</fullName>
    </recommendedName>
</protein>
<dbReference type="Pfam" id="PF02421">
    <property type="entry name" value="FeoB_N"/>
    <property type="match status" value="1"/>
</dbReference>
<evidence type="ECO:0000256" key="8">
    <source>
        <dbReference type="ARBA" id="ARBA00023004"/>
    </source>
</evidence>
<keyword evidence="2 15" id="KW-0813">Transport</keyword>
<feature type="transmembrane region" description="Helical" evidence="15">
    <location>
        <begin position="524"/>
        <end position="545"/>
    </location>
</feature>
<dbReference type="SUPFAM" id="SSF52540">
    <property type="entry name" value="P-loop containing nucleoside triphosphate hydrolases"/>
    <property type="match status" value="1"/>
</dbReference>
<keyword evidence="4 15" id="KW-0410">Iron transport</keyword>
<dbReference type="InterPro" id="IPR011642">
    <property type="entry name" value="Gate_dom"/>
</dbReference>
<dbReference type="PANTHER" id="PTHR43185:SF1">
    <property type="entry name" value="FE(2+) TRANSPORTER FEOB"/>
    <property type="match status" value="1"/>
</dbReference>
<feature type="transmembrane region" description="Helical" evidence="15">
    <location>
        <begin position="348"/>
        <end position="372"/>
    </location>
</feature>